<accession>A0A4S8LI51</accession>
<gene>
    <name evidence="1" type="ORF">K435DRAFT_604037</name>
</gene>
<proteinExistence type="predicted"/>
<evidence type="ECO:0000313" key="2">
    <source>
        <dbReference type="Proteomes" id="UP000297245"/>
    </source>
</evidence>
<sequence length="61" mass="6998">PLPSPPKSLLVDPTIQSTLHALKDYIKVDTPFDVNRLERLLFTHPNRPFVDSVLRSLREGF</sequence>
<dbReference type="AlphaFoldDB" id="A0A4S8LI51"/>
<evidence type="ECO:0000313" key="1">
    <source>
        <dbReference type="EMBL" id="THU88651.1"/>
    </source>
</evidence>
<keyword evidence="2" id="KW-1185">Reference proteome</keyword>
<protein>
    <submittedName>
        <fullName evidence="1">Uncharacterized protein</fullName>
    </submittedName>
</protein>
<name>A0A4S8LI51_DENBC</name>
<feature type="non-terminal residue" evidence="1">
    <location>
        <position position="61"/>
    </location>
</feature>
<reference evidence="1 2" key="1">
    <citation type="journal article" date="2019" name="Nat. Ecol. Evol.">
        <title>Megaphylogeny resolves global patterns of mushroom evolution.</title>
        <authorList>
            <person name="Varga T."/>
            <person name="Krizsan K."/>
            <person name="Foldi C."/>
            <person name="Dima B."/>
            <person name="Sanchez-Garcia M."/>
            <person name="Sanchez-Ramirez S."/>
            <person name="Szollosi G.J."/>
            <person name="Szarkandi J.G."/>
            <person name="Papp V."/>
            <person name="Albert L."/>
            <person name="Andreopoulos W."/>
            <person name="Angelini C."/>
            <person name="Antonin V."/>
            <person name="Barry K.W."/>
            <person name="Bougher N.L."/>
            <person name="Buchanan P."/>
            <person name="Buyck B."/>
            <person name="Bense V."/>
            <person name="Catcheside P."/>
            <person name="Chovatia M."/>
            <person name="Cooper J."/>
            <person name="Damon W."/>
            <person name="Desjardin D."/>
            <person name="Finy P."/>
            <person name="Geml J."/>
            <person name="Haridas S."/>
            <person name="Hughes K."/>
            <person name="Justo A."/>
            <person name="Karasinski D."/>
            <person name="Kautmanova I."/>
            <person name="Kiss B."/>
            <person name="Kocsube S."/>
            <person name="Kotiranta H."/>
            <person name="LaButti K.M."/>
            <person name="Lechner B.E."/>
            <person name="Liimatainen K."/>
            <person name="Lipzen A."/>
            <person name="Lukacs Z."/>
            <person name="Mihaltcheva S."/>
            <person name="Morgado L.N."/>
            <person name="Niskanen T."/>
            <person name="Noordeloos M.E."/>
            <person name="Ohm R.A."/>
            <person name="Ortiz-Santana B."/>
            <person name="Ovrebo C."/>
            <person name="Racz N."/>
            <person name="Riley R."/>
            <person name="Savchenko A."/>
            <person name="Shiryaev A."/>
            <person name="Soop K."/>
            <person name="Spirin V."/>
            <person name="Szebenyi C."/>
            <person name="Tomsovsky M."/>
            <person name="Tulloss R.E."/>
            <person name="Uehling J."/>
            <person name="Grigoriev I.V."/>
            <person name="Vagvolgyi C."/>
            <person name="Papp T."/>
            <person name="Martin F.M."/>
            <person name="Miettinen O."/>
            <person name="Hibbett D.S."/>
            <person name="Nagy L.G."/>
        </authorList>
    </citation>
    <scope>NUCLEOTIDE SEQUENCE [LARGE SCALE GENOMIC DNA]</scope>
    <source>
        <strain evidence="1 2">CBS 962.96</strain>
    </source>
</reference>
<dbReference type="Proteomes" id="UP000297245">
    <property type="component" value="Unassembled WGS sequence"/>
</dbReference>
<feature type="non-terminal residue" evidence="1">
    <location>
        <position position="1"/>
    </location>
</feature>
<dbReference type="OrthoDB" id="3254233at2759"/>
<organism evidence="1 2">
    <name type="scientific">Dendrothele bispora (strain CBS 962.96)</name>
    <dbReference type="NCBI Taxonomy" id="1314807"/>
    <lineage>
        <taxon>Eukaryota</taxon>
        <taxon>Fungi</taxon>
        <taxon>Dikarya</taxon>
        <taxon>Basidiomycota</taxon>
        <taxon>Agaricomycotina</taxon>
        <taxon>Agaricomycetes</taxon>
        <taxon>Agaricomycetidae</taxon>
        <taxon>Agaricales</taxon>
        <taxon>Agaricales incertae sedis</taxon>
        <taxon>Dendrothele</taxon>
    </lineage>
</organism>
<dbReference type="EMBL" id="ML179401">
    <property type="protein sequence ID" value="THU88651.1"/>
    <property type="molecule type" value="Genomic_DNA"/>
</dbReference>